<organism evidence="1 2">
    <name type="scientific">Arcanobacterium hippocoleae</name>
    <dbReference type="NCBI Taxonomy" id="149017"/>
    <lineage>
        <taxon>Bacteria</taxon>
        <taxon>Bacillati</taxon>
        <taxon>Actinomycetota</taxon>
        <taxon>Actinomycetes</taxon>
        <taxon>Actinomycetales</taxon>
        <taxon>Actinomycetaceae</taxon>
        <taxon>Arcanobacterium</taxon>
    </lineage>
</organism>
<keyword evidence="2" id="KW-1185">Reference proteome</keyword>
<dbReference type="PIRSF" id="PIRSF016838">
    <property type="entry name" value="PafC"/>
    <property type="match status" value="1"/>
</dbReference>
<dbReference type="InterPro" id="IPR028349">
    <property type="entry name" value="PafC-like"/>
</dbReference>
<dbReference type="EMBL" id="JAVDUJ010000001">
    <property type="protein sequence ID" value="MDR6938771.1"/>
    <property type="molecule type" value="Genomic_DNA"/>
</dbReference>
<name>A0ABU1T0D6_9ACTO</name>
<gene>
    <name evidence="1" type="ORF">J2S36_000314</name>
</gene>
<comment type="caution">
    <text evidence="1">The sequence shown here is derived from an EMBL/GenBank/DDBJ whole genome shotgun (WGS) entry which is preliminary data.</text>
</comment>
<protein>
    <submittedName>
        <fullName evidence="1">DNA-binding transcriptional regulator YafY</fullName>
    </submittedName>
</protein>
<evidence type="ECO:0000313" key="2">
    <source>
        <dbReference type="Proteomes" id="UP001266099"/>
    </source>
</evidence>
<accession>A0ABU1T0D6</accession>
<evidence type="ECO:0000313" key="1">
    <source>
        <dbReference type="EMBL" id="MDR6938771.1"/>
    </source>
</evidence>
<dbReference type="Proteomes" id="UP001266099">
    <property type="component" value="Unassembled WGS sequence"/>
</dbReference>
<reference evidence="1 2" key="1">
    <citation type="submission" date="2023-07" db="EMBL/GenBank/DDBJ databases">
        <title>Sequencing the genomes of 1000 actinobacteria strains.</title>
        <authorList>
            <person name="Klenk H.-P."/>
        </authorList>
    </citation>
    <scope>NUCLEOTIDE SEQUENCE [LARGE SCALE GENOMIC DNA]</scope>
    <source>
        <strain evidence="1 2">DSM 15539</strain>
    </source>
</reference>
<dbReference type="GO" id="GO:0003677">
    <property type="term" value="F:DNA binding"/>
    <property type="evidence" value="ECO:0007669"/>
    <property type="project" value="UniProtKB-KW"/>
</dbReference>
<dbReference type="RefSeq" id="WP_309954842.1">
    <property type="nucleotide sequence ID" value="NZ_JAVDUJ010000001.1"/>
</dbReference>
<proteinExistence type="predicted"/>
<dbReference type="PROSITE" id="PS52050">
    <property type="entry name" value="WYL"/>
    <property type="match status" value="1"/>
</dbReference>
<sequence>MDLTLSRKLSILAYLAAQGPIPLRELALHYHLTPEAMHRELRDLFLVELTQAGGYECPIDLDFSESYSINDYVSLQLESARTLSKLHLGFDEVITVLAWIDYLLPIADDQQHTALLSLRDLICAGLAKSGYQQATWPVPSNTLNRTEIEKLNLAMARQHDVQFAYWKAATENSGASSHLVTGTPLEFIATRQPAIHLHTAEGIRTYRLDRITDVAVIKARRNRKDLNTARSLARKEQISFTGGKLILKCTPQAQWIIDAYPEIEIISDTDTRTSAHDSSATTPHFIRLKISYANTASLFAILMRLGKQILEIEAGSVTDKIGLYARKILDIYPDGFSASSN</sequence>
<keyword evidence="1" id="KW-0238">DNA-binding</keyword>